<name>A0A1F7YBV5_9BACT</name>
<evidence type="ECO:0000313" key="3">
    <source>
        <dbReference type="Proteomes" id="UP000178851"/>
    </source>
</evidence>
<keyword evidence="1" id="KW-1133">Transmembrane helix</keyword>
<dbReference type="EMBL" id="MGGI01000030">
    <property type="protein sequence ID" value="OGM24369.1"/>
    <property type="molecule type" value="Genomic_DNA"/>
</dbReference>
<accession>A0A1F7YBV5</accession>
<comment type="caution">
    <text evidence="2">The sequence shown here is derived from an EMBL/GenBank/DDBJ whole genome shotgun (WGS) entry which is preliminary data.</text>
</comment>
<evidence type="ECO:0000313" key="2">
    <source>
        <dbReference type="EMBL" id="OGM24369.1"/>
    </source>
</evidence>
<keyword evidence="1" id="KW-0472">Membrane</keyword>
<proteinExistence type="predicted"/>
<sequence length="405" mass="45110">MNNNSRGFIHPIILLILVFAVLAGIGYFALNKSPNNSNQIACTLEAKICPDGSSVGRAGPNCEFAPCPTEKISDQTENWKTYKSEKYGFEVKYYPELQPNEHVGTEEVGQFTYLLNVNFGTVPLKSQHGFILEVNKGNSLAEWETDLIGHNTDKIDSVQEITINNQVWTKMNYLIFVTTEEVPITTAFTNYRKLGYAITSSKLDIDQILSTFKFLDQAVGKRTIDVIKSDRTKTTIDLNSAKKFPQGLVFDDISSSWIEKVILSPDESKIAVVTWNGGSDVYVVLLALLTNPTALQEIGLNDVSLLNNIVWSGNSRYVTTVSRPANIGPYRIEVWDTQTNNRASIKEPTGLLKDSCASLSLHNPKWTSNSSLQATYEAYYFVSDETCQPDPSIPIQKGTTTLYLE</sequence>
<dbReference type="AlphaFoldDB" id="A0A1F7YBV5"/>
<dbReference type="Proteomes" id="UP000178851">
    <property type="component" value="Unassembled WGS sequence"/>
</dbReference>
<organism evidence="2 3">
    <name type="scientific">Candidatus Woesebacteria bacterium RIFCSPHIGHO2_01_FULL_39_28</name>
    <dbReference type="NCBI Taxonomy" id="1802496"/>
    <lineage>
        <taxon>Bacteria</taxon>
        <taxon>Candidatus Woeseibacteriota</taxon>
    </lineage>
</organism>
<gene>
    <name evidence="2" type="ORF">A2627_05495</name>
</gene>
<dbReference type="SUPFAM" id="SSF69322">
    <property type="entry name" value="Tricorn protease domain 2"/>
    <property type="match status" value="1"/>
</dbReference>
<feature type="transmembrane region" description="Helical" evidence="1">
    <location>
        <begin position="12"/>
        <end position="30"/>
    </location>
</feature>
<keyword evidence="1" id="KW-0812">Transmembrane</keyword>
<protein>
    <submittedName>
        <fullName evidence="2">Uncharacterized protein</fullName>
    </submittedName>
</protein>
<evidence type="ECO:0000256" key="1">
    <source>
        <dbReference type="SAM" id="Phobius"/>
    </source>
</evidence>
<reference evidence="2 3" key="1">
    <citation type="journal article" date="2016" name="Nat. Commun.">
        <title>Thousands of microbial genomes shed light on interconnected biogeochemical processes in an aquifer system.</title>
        <authorList>
            <person name="Anantharaman K."/>
            <person name="Brown C.T."/>
            <person name="Hug L.A."/>
            <person name="Sharon I."/>
            <person name="Castelle C.J."/>
            <person name="Probst A.J."/>
            <person name="Thomas B.C."/>
            <person name="Singh A."/>
            <person name="Wilkins M.J."/>
            <person name="Karaoz U."/>
            <person name="Brodie E.L."/>
            <person name="Williams K.H."/>
            <person name="Hubbard S.S."/>
            <person name="Banfield J.F."/>
        </authorList>
    </citation>
    <scope>NUCLEOTIDE SEQUENCE [LARGE SCALE GENOMIC DNA]</scope>
</reference>